<sequence length="105" mass="12046">MEYVKVRWSHCDPDEPEYFYSEIGKDRYETRKVQIYKDGHTDWATAASETGKAFLAEAPFPSIAEISSEPDIQAWEIRRQEFESAWESATGTDTTSFDASKPTEP</sequence>
<dbReference type="Pfam" id="PF21812">
    <property type="entry name" value="DUF6881"/>
    <property type="match status" value="1"/>
</dbReference>
<proteinExistence type="predicted"/>
<feature type="domain" description="DUF6881" evidence="2">
    <location>
        <begin position="2"/>
        <end position="90"/>
    </location>
</feature>
<organism evidence="3 4">
    <name type="scientific">Nocardia nova</name>
    <dbReference type="NCBI Taxonomy" id="37330"/>
    <lineage>
        <taxon>Bacteria</taxon>
        <taxon>Bacillati</taxon>
        <taxon>Actinomycetota</taxon>
        <taxon>Actinomycetes</taxon>
        <taxon>Mycobacteriales</taxon>
        <taxon>Nocardiaceae</taxon>
        <taxon>Nocardia</taxon>
    </lineage>
</organism>
<accession>A0A2S6AFN9</accession>
<dbReference type="AlphaFoldDB" id="A0A2S6AFN9"/>
<dbReference type="InterPro" id="IPR049248">
    <property type="entry name" value="DUF6881"/>
</dbReference>
<dbReference type="EMBL" id="PSZD01000001">
    <property type="protein sequence ID" value="PPJ33197.1"/>
    <property type="molecule type" value="Genomic_DNA"/>
</dbReference>
<evidence type="ECO:0000256" key="1">
    <source>
        <dbReference type="SAM" id="MobiDB-lite"/>
    </source>
</evidence>
<name>A0A2S6AFN9_9NOCA</name>
<evidence type="ECO:0000313" key="4">
    <source>
        <dbReference type="Proteomes" id="UP000238356"/>
    </source>
</evidence>
<evidence type="ECO:0000259" key="2">
    <source>
        <dbReference type="Pfam" id="PF21812"/>
    </source>
</evidence>
<keyword evidence="4" id="KW-1185">Reference proteome</keyword>
<reference evidence="3 4" key="1">
    <citation type="submission" date="2018-02" db="EMBL/GenBank/DDBJ databases">
        <title>8 Nocardia nova and 1 Nocardia cyriacigeorgica strain used for evolution to TMP-SMX.</title>
        <authorList>
            <person name="Mehta H."/>
            <person name="Weng J."/>
            <person name="Shamoo Y."/>
        </authorList>
    </citation>
    <scope>NUCLEOTIDE SEQUENCE [LARGE SCALE GENOMIC DNA]</scope>
    <source>
        <strain evidence="3 4">BAA2227</strain>
    </source>
</reference>
<gene>
    <name evidence="3" type="ORF">C5F51_02690</name>
</gene>
<dbReference type="Proteomes" id="UP000238356">
    <property type="component" value="Unassembled WGS sequence"/>
</dbReference>
<feature type="compositionally biased region" description="Polar residues" evidence="1">
    <location>
        <begin position="87"/>
        <end position="98"/>
    </location>
</feature>
<dbReference type="RefSeq" id="WP_104362421.1">
    <property type="nucleotide sequence ID" value="NZ_PSZD01000001.1"/>
</dbReference>
<feature type="region of interest" description="Disordered" evidence="1">
    <location>
        <begin position="83"/>
        <end position="105"/>
    </location>
</feature>
<comment type="caution">
    <text evidence="3">The sequence shown here is derived from an EMBL/GenBank/DDBJ whole genome shotgun (WGS) entry which is preliminary data.</text>
</comment>
<protein>
    <recommendedName>
        <fullName evidence="2">DUF6881 domain-containing protein</fullName>
    </recommendedName>
</protein>
<evidence type="ECO:0000313" key="3">
    <source>
        <dbReference type="EMBL" id="PPJ33197.1"/>
    </source>
</evidence>